<protein>
    <submittedName>
        <fullName evidence="1">Uncharacterized protein</fullName>
    </submittedName>
</protein>
<dbReference type="SUPFAM" id="SSF56219">
    <property type="entry name" value="DNase I-like"/>
    <property type="match status" value="1"/>
</dbReference>
<dbReference type="Gene3D" id="3.60.10.10">
    <property type="entry name" value="Endonuclease/exonuclease/phosphatase"/>
    <property type="match status" value="1"/>
</dbReference>
<dbReference type="PANTHER" id="PTHR31286:SF165">
    <property type="entry name" value="DUF4283 DOMAIN-CONTAINING PROTEIN"/>
    <property type="match status" value="1"/>
</dbReference>
<sequence length="508" mass="57663">MVTPSSSDPSNPWVSVSSDGKNRSFKDVLAGVVSSSLLKIQLVHTSSKCVPTLMFDEFITSKLAAPFAFTLVGKFLLRRPNLDVIQKKIYESEAFWFFFGGTLARVLVELDVSKKHPKEICLGSELNEYFQEVEFENLPIFCNHYKRQGHGVVECFILHPMLRQKKDDVSESRENKNANEFLPQEISVQVQECNLETITNSQMIEKGSEPVQLHVFGENDSTGQQISNEDSNPHTVVILEPSPSVVEKSKNLDNVKKNMDEQIVNISRDFNSLFIEENHVLNGDKLNELNEQECDVEEVIEEGEIFSDELHGRTQGVENIPSKSFDDFDTDGFPKKGGKGSGNSLKLLTNCILMINSIIWNIRGIGCPFSRLRVKILCRTHNVLFLVILEPLISVSKLNETTRYLGFMHNLANVSNKILLFWHDPVIIDMVGGFNQVLYCKVEYMQFNFFASLIYASSSHLVRRELWSQLYDFCVLINSPWFVGGDFNSISDPSKRGVPILSLKIWML</sequence>
<evidence type="ECO:0000313" key="1">
    <source>
        <dbReference type="EMBL" id="KAL0912446.1"/>
    </source>
</evidence>
<dbReference type="InterPro" id="IPR036691">
    <property type="entry name" value="Endo/exonu/phosph_ase_sf"/>
</dbReference>
<reference evidence="1 2" key="1">
    <citation type="journal article" date="2024" name="Plant Biotechnol. J.">
        <title>Dendrobium thyrsiflorum genome and its molecular insights into genes involved in important horticultural traits.</title>
        <authorList>
            <person name="Chen B."/>
            <person name="Wang J.Y."/>
            <person name="Zheng P.J."/>
            <person name="Li K.L."/>
            <person name="Liang Y.M."/>
            <person name="Chen X.F."/>
            <person name="Zhang C."/>
            <person name="Zhao X."/>
            <person name="He X."/>
            <person name="Zhang G.Q."/>
            <person name="Liu Z.J."/>
            <person name="Xu Q."/>
        </authorList>
    </citation>
    <scope>NUCLEOTIDE SEQUENCE [LARGE SCALE GENOMIC DNA]</scope>
    <source>
        <strain evidence="1">GZMU011</strain>
    </source>
</reference>
<organism evidence="1 2">
    <name type="scientific">Dendrobium thyrsiflorum</name>
    <name type="common">Pinecone-like raceme dendrobium</name>
    <name type="synonym">Orchid</name>
    <dbReference type="NCBI Taxonomy" id="117978"/>
    <lineage>
        <taxon>Eukaryota</taxon>
        <taxon>Viridiplantae</taxon>
        <taxon>Streptophyta</taxon>
        <taxon>Embryophyta</taxon>
        <taxon>Tracheophyta</taxon>
        <taxon>Spermatophyta</taxon>
        <taxon>Magnoliopsida</taxon>
        <taxon>Liliopsida</taxon>
        <taxon>Asparagales</taxon>
        <taxon>Orchidaceae</taxon>
        <taxon>Epidendroideae</taxon>
        <taxon>Malaxideae</taxon>
        <taxon>Dendrobiinae</taxon>
        <taxon>Dendrobium</taxon>
    </lineage>
</organism>
<name>A0ABD0UQ53_DENTH</name>
<accession>A0ABD0UQ53</accession>
<dbReference type="EMBL" id="JANQDX010000014">
    <property type="protein sequence ID" value="KAL0912446.1"/>
    <property type="molecule type" value="Genomic_DNA"/>
</dbReference>
<dbReference type="InterPro" id="IPR040256">
    <property type="entry name" value="At4g02000-like"/>
</dbReference>
<comment type="caution">
    <text evidence="1">The sequence shown here is derived from an EMBL/GenBank/DDBJ whole genome shotgun (WGS) entry which is preliminary data.</text>
</comment>
<dbReference type="AlphaFoldDB" id="A0ABD0UQ53"/>
<keyword evidence="2" id="KW-1185">Reference proteome</keyword>
<gene>
    <name evidence="1" type="ORF">M5K25_018419</name>
</gene>
<evidence type="ECO:0000313" key="2">
    <source>
        <dbReference type="Proteomes" id="UP001552299"/>
    </source>
</evidence>
<proteinExistence type="predicted"/>
<dbReference type="Proteomes" id="UP001552299">
    <property type="component" value="Unassembled WGS sequence"/>
</dbReference>
<dbReference type="PANTHER" id="PTHR31286">
    <property type="entry name" value="GLYCINE-RICH CELL WALL STRUCTURAL PROTEIN 1.8-LIKE"/>
    <property type="match status" value="1"/>
</dbReference>